<name>A0A2N4UPL7_9GAMM</name>
<reference evidence="1 2" key="1">
    <citation type="journal article" date="2018" name="Syst. Appl. Microbiol.">
        <title>Photobacterium carnosum sp. nov., isolated from spoiled modified atmosphere packaged poultry meat.</title>
        <authorList>
            <person name="Hilgarth M."/>
            <person name="Fuertes S."/>
            <person name="Ehrmann M."/>
            <person name="Vogel R.F."/>
        </authorList>
    </citation>
    <scope>NUCLEOTIDE SEQUENCE [LARGE SCALE GENOMIC DNA]</scope>
    <source>
        <strain evidence="1 2">TMW 2.2021</strain>
    </source>
</reference>
<accession>A0A2N4UPL7</accession>
<comment type="caution">
    <text evidence="1">The sequence shown here is derived from an EMBL/GenBank/DDBJ whole genome shotgun (WGS) entry which is preliminary data.</text>
</comment>
<dbReference type="Proteomes" id="UP000234420">
    <property type="component" value="Unassembled WGS sequence"/>
</dbReference>
<gene>
    <name evidence="1" type="ORF">CIK00_15195</name>
</gene>
<organism evidence="1 2">
    <name type="scientific">Photobacterium carnosum</name>
    <dbReference type="NCBI Taxonomy" id="2023717"/>
    <lineage>
        <taxon>Bacteria</taxon>
        <taxon>Pseudomonadati</taxon>
        <taxon>Pseudomonadota</taxon>
        <taxon>Gammaproteobacteria</taxon>
        <taxon>Vibrionales</taxon>
        <taxon>Vibrionaceae</taxon>
        <taxon>Photobacterium</taxon>
    </lineage>
</organism>
<dbReference type="RefSeq" id="WP_065189939.1">
    <property type="nucleotide sequence ID" value="NZ_JABJXE010000011.1"/>
</dbReference>
<proteinExistence type="predicted"/>
<evidence type="ECO:0000313" key="2">
    <source>
        <dbReference type="Proteomes" id="UP000234420"/>
    </source>
</evidence>
<protein>
    <submittedName>
        <fullName evidence="1">Uncharacterized protein</fullName>
    </submittedName>
</protein>
<evidence type="ECO:0000313" key="1">
    <source>
        <dbReference type="EMBL" id="PLC56959.1"/>
    </source>
</evidence>
<sequence length="63" mass="7291">MSPTARIKFSQLIKIRSRSILKKAKVKEALKMQKQSRSLNRQLKKVSAKTFDWSASVKRVTND</sequence>
<keyword evidence="2" id="KW-1185">Reference proteome</keyword>
<dbReference type="EMBL" id="NPIB01000021">
    <property type="protein sequence ID" value="PLC56959.1"/>
    <property type="molecule type" value="Genomic_DNA"/>
</dbReference>
<dbReference type="AlphaFoldDB" id="A0A2N4UPL7"/>